<name>A0A4S3JWY4_9EURO</name>
<organism evidence="2 3">
    <name type="scientific">Aspergillus tanneri</name>
    <dbReference type="NCBI Taxonomy" id="1220188"/>
    <lineage>
        <taxon>Eukaryota</taxon>
        <taxon>Fungi</taxon>
        <taxon>Dikarya</taxon>
        <taxon>Ascomycota</taxon>
        <taxon>Pezizomycotina</taxon>
        <taxon>Eurotiomycetes</taxon>
        <taxon>Eurotiomycetidae</taxon>
        <taxon>Eurotiales</taxon>
        <taxon>Aspergillaceae</taxon>
        <taxon>Aspergillus</taxon>
        <taxon>Aspergillus subgen. Circumdati</taxon>
    </lineage>
</organism>
<comment type="caution">
    <text evidence="2">The sequence shown here is derived from an EMBL/GenBank/DDBJ whole genome shotgun (WGS) entry which is preliminary data.</text>
</comment>
<proteinExistence type="predicted"/>
<dbReference type="EMBL" id="SOSA01000007">
    <property type="protein sequence ID" value="THD00019.1"/>
    <property type="molecule type" value="Genomic_DNA"/>
</dbReference>
<dbReference type="AlphaFoldDB" id="A0A4S3JWY4"/>
<sequence length="62" mass="6873">MKSTTTKTVNKHHAQELSHQSNNGIDCLVPQGSIASDPNLPIDLYRVVSAAWKLLVLRTLNF</sequence>
<dbReference type="Proteomes" id="UP000308092">
    <property type="component" value="Unassembled WGS sequence"/>
</dbReference>
<accession>A0A4S3JWY4</accession>
<evidence type="ECO:0000256" key="1">
    <source>
        <dbReference type="SAM" id="MobiDB-lite"/>
    </source>
</evidence>
<feature type="region of interest" description="Disordered" evidence="1">
    <location>
        <begin position="1"/>
        <end position="22"/>
    </location>
</feature>
<dbReference type="VEuPathDB" id="FungiDB:EYZ11_000471"/>
<reference evidence="2 3" key="1">
    <citation type="submission" date="2019-03" db="EMBL/GenBank/DDBJ databases">
        <title>The genome sequence of a newly discovered highly antifungal drug resistant Aspergillus species, Aspergillus tanneri NIH 1004.</title>
        <authorList>
            <person name="Mounaud S."/>
            <person name="Singh I."/>
            <person name="Joardar V."/>
            <person name="Pakala S."/>
            <person name="Pakala S."/>
            <person name="Venepally P."/>
            <person name="Hoover J."/>
            <person name="Nierman W."/>
            <person name="Chung J."/>
            <person name="Losada L."/>
        </authorList>
    </citation>
    <scope>NUCLEOTIDE SEQUENCE [LARGE SCALE GENOMIC DNA]</scope>
    <source>
        <strain evidence="2 3">NIH1004</strain>
    </source>
</reference>
<evidence type="ECO:0000313" key="2">
    <source>
        <dbReference type="EMBL" id="THD00019.1"/>
    </source>
</evidence>
<gene>
    <name evidence="2" type="ORF">EYZ11_000471</name>
</gene>
<evidence type="ECO:0000313" key="3">
    <source>
        <dbReference type="Proteomes" id="UP000308092"/>
    </source>
</evidence>
<protein>
    <submittedName>
        <fullName evidence="2">Uncharacterized protein</fullName>
    </submittedName>
</protein>
<keyword evidence="3" id="KW-1185">Reference proteome</keyword>